<comment type="caution">
    <text evidence="2">The sequence shown here is derived from an EMBL/GenBank/DDBJ whole genome shotgun (WGS) entry which is preliminary data.</text>
</comment>
<dbReference type="Proteomes" id="UP000739411">
    <property type="component" value="Unassembled WGS sequence"/>
</dbReference>
<accession>A0A935JWE3</accession>
<dbReference type="EMBL" id="JADJMS010000007">
    <property type="protein sequence ID" value="MBK7414295.1"/>
    <property type="molecule type" value="Genomic_DNA"/>
</dbReference>
<gene>
    <name evidence="2" type="ORF">IPJ38_03375</name>
</gene>
<keyword evidence="1" id="KW-0472">Membrane</keyword>
<name>A0A935JWE3_9RHOO</name>
<evidence type="ECO:0000256" key="1">
    <source>
        <dbReference type="SAM" id="Phobius"/>
    </source>
</evidence>
<keyword evidence="1" id="KW-1133">Transmembrane helix</keyword>
<feature type="transmembrane region" description="Helical" evidence="1">
    <location>
        <begin position="39"/>
        <end position="64"/>
    </location>
</feature>
<sequence length="78" mass="8155">MSLVPCRACGHKVDTSAEACPGCGATNPSRKLSRQKHDLIVLLIQLVLGTALLVVGGTLAWNAVGPIIKQQMLKPPAP</sequence>
<keyword evidence="1" id="KW-0812">Transmembrane</keyword>
<protein>
    <recommendedName>
        <fullName evidence="4">Zinc ribbon domain-containing protein</fullName>
    </recommendedName>
</protein>
<reference evidence="2 3" key="1">
    <citation type="submission" date="2020-10" db="EMBL/GenBank/DDBJ databases">
        <title>Connecting structure to function with the recovery of over 1000 high-quality activated sludge metagenome-assembled genomes encoding full-length rRNA genes using long-read sequencing.</title>
        <authorList>
            <person name="Singleton C.M."/>
            <person name="Petriglieri F."/>
            <person name="Kristensen J.M."/>
            <person name="Kirkegaard R.H."/>
            <person name="Michaelsen T.Y."/>
            <person name="Andersen M.H."/>
            <person name="Karst S.M."/>
            <person name="Dueholm M.S."/>
            <person name="Nielsen P.H."/>
            <person name="Albertsen M."/>
        </authorList>
    </citation>
    <scope>NUCLEOTIDE SEQUENCE [LARGE SCALE GENOMIC DNA]</scope>
    <source>
        <strain evidence="2">EsbW_18-Q3-R4-48_BATAC.463</strain>
    </source>
</reference>
<evidence type="ECO:0008006" key="4">
    <source>
        <dbReference type="Google" id="ProtNLM"/>
    </source>
</evidence>
<organism evidence="2 3">
    <name type="scientific">Candidatus Dechloromonas phosphorivorans</name>
    <dbReference type="NCBI Taxonomy" id="2899244"/>
    <lineage>
        <taxon>Bacteria</taxon>
        <taxon>Pseudomonadati</taxon>
        <taxon>Pseudomonadota</taxon>
        <taxon>Betaproteobacteria</taxon>
        <taxon>Rhodocyclales</taxon>
        <taxon>Azonexaceae</taxon>
        <taxon>Dechloromonas</taxon>
    </lineage>
</organism>
<dbReference type="AlphaFoldDB" id="A0A935JWE3"/>
<evidence type="ECO:0000313" key="2">
    <source>
        <dbReference type="EMBL" id="MBK7414295.1"/>
    </source>
</evidence>
<proteinExistence type="predicted"/>
<evidence type="ECO:0000313" key="3">
    <source>
        <dbReference type="Proteomes" id="UP000739411"/>
    </source>
</evidence>